<dbReference type="PANTHER" id="PTHR13119">
    <property type="entry name" value="ZINC FINGER CCCH DOMAIN-CONTAINING PROTEI"/>
    <property type="match status" value="1"/>
</dbReference>
<evidence type="ECO:0000256" key="5">
    <source>
        <dbReference type="PROSITE-ProRule" id="PRU00723"/>
    </source>
</evidence>
<protein>
    <recommendedName>
        <fullName evidence="7">C3H1-type domain-containing protein</fullName>
    </recommendedName>
</protein>
<feature type="domain" description="C3H1-type" evidence="7">
    <location>
        <begin position="228"/>
        <end position="249"/>
    </location>
</feature>
<feature type="domain" description="C3H1-type" evidence="7">
    <location>
        <begin position="170"/>
        <end position="197"/>
    </location>
</feature>
<evidence type="ECO:0000259" key="7">
    <source>
        <dbReference type="PROSITE" id="PS50103"/>
    </source>
</evidence>
<proteinExistence type="predicted"/>
<feature type="compositionally biased region" description="Basic and acidic residues" evidence="6">
    <location>
        <begin position="548"/>
        <end position="561"/>
    </location>
</feature>
<name>A0A2G5U9M5_9PELO</name>
<feature type="zinc finger region" description="C3H1-type" evidence="5">
    <location>
        <begin position="200"/>
        <end position="227"/>
    </location>
</feature>
<dbReference type="InterPro" id="IPR000571">
    <property type="entry name" value="Znf_CCCH"/>
</dbReference>
<evidence type="ECO:0000256" key="1">
    <source>
        <dbReference type="ARBA" id="ARBA00022723"/>
    </source>
</evidence>
<dbReference type="InterPro" id="IPR036855">
    <property type="entry name" value="Znf_CCCH_sf"/>
</dbReference>
<dbReference type="GO" id="GO:0003723">
    <property type="term" value="F:RNA binding"/>
    <property type="evidence" value="ECO:0007669"/>
    <property type="project" value="InterPro"/>
</dbReference>
<dbReference type="GO" id="GO:0008270">
    <property type="term" value="F:zinc ion binding"/>
    <property type="evidence" value="ECO:0007669"/>
    <property type="project" value="UniProtKB-KW"/>
</dbReference>
<keyword evidence="2" id="KW-0677">Repeat</keyword>
<keyword evidence="9" id="KW-1185">Reference proteome</keyword>
<feature type="compositionally biased region" description="Acidic residues" evidence="6">
    <location>
        <begin position="14"/>
        <end position="32"/>
    </location>
</feature>
<feature type="region of interest" description="Disordered" evidence="6">
    <location>
        <begin position="548"/>
        <end position="573"/>
    </location>
</feature>
<feature type="region of interest" description="Disordered" evidence="6">
    <location>
        <begin position="1"/>
        <end position="132"/>
    </location>
</feature>
<dbReference type="SMART" id="SM00356">
    <property type="entry name" value="ZnF_C3H1"/>
    <property type="match status" value="3"/>
</dbReference>
<dbReference type="GO" id="GO:0005634">
    <property type="term" value="C:nucleus"/>
    <property type="evidence" value="ECO:0007669"/>
    <property type="project" value="TreeGrafter"/>
</dbReference>
<feature type="region of interest" description="Disordered" evidence="6">
    <location>
        <begin position="449"/>
        <end position="473"/>
    </location>
</feature>
<feature type="zinc finger region" description="C3H1-type" evidence="5">
    <location>
        <begin position="170"/>
        <end position="197"/>
    </location>
</feature>
<dbReference type="PANTHER" id="PTHR13119:SF12">
    <property type="entry name" value="PROTEIN SUPPRESSOR OF SABLE"/>
    <property type="match status" value="1"/>
</dbReference>
<dbReference type="EMBL" id="PDUG01000004">
    <property type="protein sequence ID" value="PIC36224.1"/>
    <property type="molecule type" value="Genomic_DNA"/>
</dbReference>
<feature type="domain" description="C3H1-type" evidence="7">
    <location>
        <begin position="200"/>
        <end position="227"/>
    </location>
</feature>
<dbReference type="InterPro" id="IPR045124">
    <property type="entry name" value="Su(sable)-like"/>
</dbReference>
<feature type="compositionally biased region" description="Low complexity" evidence="6">
    <location>
        <begin position="33"/>
        <end position="52"/>
    </location>
</feature>
<keyword evidence="3 5" id="KW-0863">Zinc-finger</keyword>
<evidence type="ECO:0000313" key="8">
    <source>
        <dbReference type="EMBL" id="PIC36224.1"/>
    </source>
</evidence>
<evidence type="ECO:0000256" key="2">
    <source>
        <dbReference type="ARBA" id="ARBA00022737"/>
    </source>
</evidence>
<evidence type="ECO:0000256" key="4">
    <source>
        <dbReference type="ARBA" id="ARBA00022833"/>
    </source>
</evidence>
<dbReference type="OrthoDB" id="411372at2759"/>
<evidence type="ECO:0000313" key="9">
    <source>
        <dbReference type="Proteomes" id="UP000230233"/>
    </source>
</evidence>
<organism evidence="8 9">
    <name type="scientific">Caenorhabditis nigoni</name>
    <dbReference type="NCBI Taxonomy" id="1611254"/>
    <lineage>
        <taxon>Eukaryota</taxon>
        <taxon>Metazoa</taxon>
        <taxon>Ecdysozoa</taxon>
        <taxon>Nematoda</taxon>
        <taxon>Chromadorea</taxon>
        <taxon>Rhabditida</taxon>
        <taxon>Rhabditina</taxon>
        <taxon>Rhabditomorpha</taxon>
        <taxon>Rhabditoidea</taxon>
        <taxon>Rhabditidae</taxon>
        <taxon>Peloderinae</taxon>
        <taxon>Caenorhabditis</taxon>
    </lineage>
</organism>
<dbReference type="GO" id="GO:0045892">
    <property type="term" value="P:negative regulation of DNA-templated transcription"/>
    <property type="evidence" value="ECO:0007669"/>
    <property type="project" value="InterPro"/>
</dbReference>
<dbReference type="PROSITE" id="PS50103">
    <property type="entry name" value="ZF_C3H1"/>
    <property type="match status" value="3"/>
</dbReference>
<reference evidence="9" key="1">
    <citation type="submission" date="2017-10" db="EMBL/GenBank/DDBJ databases">
        <title>Rapid genome shrinkage in a self-fertile nematode reveals novel sperm competition proteins.</title>
        <authorList>
            <person name="Yin D."/>
            <person name="Schwarz E.M."/>
            <person name="Thomas C.G."/>
            <person name="Felde R.L."/>
            <person name="Korf I.F."/>
            <person name="Cutter A.D."/>
            <person name="Schartner C.M."/>
            <person name="Ralston E.J."/>
            <person name="Meyer B.J."/>
            <person name="Haag E.S."/>
        </authorList>
    </citation>
    <scope>NUCLEOTIDE SEQUENCE [LARGE SCALE GENOMIC DNA]</scope>
    <source>
        <strain evidence="9">JU1422</strain>
    </source>
</reference>
<dbReference type="Gene3D" id="4.10.1000.10">
    <property type="entry name" value="Zinc finger, CCCH-type"/>
    <property type="match status" value="1"/>
</dbReference>
<dbReference type="Pfam" id="PF14608">
    <property type="entry name" value="zf-CCCH_2"/>
    <property type="match status" value="1"/>
</dbReference>
<dbReference type="STRING" id="1611254.A0A2G5U9M5"/>
<gene>
    <name evidence="8" type="primary">Cni-T26A8.4</name>
    <name evidence="8" type="synonym">Cnig_chr_IV.g15300</name>
    <name evidence="8" type="ORF">B9Z55_015300</name>
</gene>
<dbReference type="SUPFAM" id="SSF90229">
    <property type="entry name" value="CCCH zinc finger"/>
    <property type="match status" value="2"/>
</dbReference>
<feature type="compositionally biased region" description="Basic and acidic residues" evidence="6">
    <location>
        <begin position="54"/>
        <end position="88"/>
    </location>
</feature>
<accession>A0A2G5U9M5</accession>
<dbReference type="FunFam" id="4.10.1000.10:FF:000049">
    <property type="entry name" value="Protein CBG18471"/>
    <property type="match status" value="1"/>
</dbReference>
<feature type="zinc finger region" description="C3H1-type" evidence="5">
    <location>
        <begin position="228"/>
        <end position="249"/>
    </location>
</feature>
<evidence type="ECO:0000256" key="3">
    <source>
        <dbReference type="ARBA" id="ARBA00022771"/>
    </source>
</evidence>
<sequence length="573" mass="63350">MTDIISHNGGAKEDFEDGELPEDGEICDDDDGAAAPRAPTPPMAAAHVAPAAEKPPREAPRAERVRRFEQNSPPRERERERERERDSDPFGSHNDAPDGNEYFGDKDYRSGAAASSEDEPFADTDYRVNRRRRLSPAHDEDYDARVKRPFFGARGGFRGGFRNGVKPRFQTEHQICKFFREGYCRDGDKCSYSHQAEDSLRRPQLCNFYANSFCKKGLQCLMLHGEFPCKQFHKNQCHNDNCRYSHVPLTDYTRPLIEKLLADDELRQQAQPTVYRQNPVANAAAAAAAAQVMAPRRRVLLPGGPNGASPPHAPVIHAAIPQAAHPSQLPPPAVVVPTIQRNPMPMHQQPGYLPPGQGGYFNAPSVVPRPEQVQGLPPPRTIEPPRLSNMAPMQQQQPQMMHRGMHSMNQQHLQQPGLVVPQVVAQPERRAASPPAFDLNEMLNKLANSGKVKSSPKPVDDSPASPPPMFGNSNHRVPVIPQHVQVIWGLVRVQKGSPYSSVENPDKIANNDPRRAKAISKQFDAFSSFLGASGTGVVSDPRLRAQKEKADAAAKTQKDTKSAFGASWMPRVA</sequence>
<evidence type="ECO:0000256" key="6">
    <source>
        <dbReference type="SAM" id="MobiDB-lite"/>
    </source>
</evidence>
<keyword evidence="1 5" id="KW-0479">Metal-binding</keyword>
<dbReference type="Pfam" id="PF00642">
    <property type="entry name" value="zf-CCCH"/>
    <property type="match status" value="1"/>
</dbReference>
<comment type="caution">
    <text evidence="8">The sequence shown here is derived from an EMBL/GenBank/DDBJ whole genome shotgun (WGS) entry which is preliminary data.</text>
</comment>
<dbReference type="AlphaFoldDB" id="A0A2G5U9M5"/>
<keyword evidence="4 5" id="KW-0862">Zinc</keyword>
<dbReference type="Proteomes" id="UP000230233">
    <property type="component" value="Chromosome IV"/>
</dbReference>